<protein>
    <recommendedName>
        <fullName evidence="6">T4 RNA ligase 1-like N-terminal domain-containing protein</fullName>
    </recommendedName>
</protein>
<dbReference type="EMBL" id="CAJOBC010000327">
    <property type="protein sequence ID" value="CAF3572070.1"/>
    <property type="molecule type" value="Genomic_DNA"/>
</dbReference>
<evidence type="ECO:0000313" key="5">
    <source>
        <dbReference type="Proteomes" id="UP000663829"/>
    </source>
</evidence>
<evidence type="ECO:0000259" key="1">
    <source>
        <dbReference type="Pfam" id="PF09511"/>
    </source>
</evidence>
<name>A0A813RPW8_9BILA</name>
<evidence type="ECO:0000259" key="2">
    <source>
        <dbReference type="Pfam" id="PF20819"/>
    </source>
</evidence>
<keyword evidence="5" id="KW-1185">Reference proteome</keyword>
<evidence type="ECO:0000313" key="3">
    <source>
        <dbReference type="EMBL" id="CAF0788026.1"/>
    </source>
</evidence>
<dbReference type="InterPro" id="IPR019039">
    <property type="entry name" value="T4-Rnl1-like_N"/>
</dbReference>
<gene>
    <name evidence="3" type="ORF">GPM918_LOCUS2845</name>
    <name evidence="4" type="ORF">SRO942_LOCUS2845</name>
</gene>
<organism evidence="3 5">
    <name type="scientific">Didymodactylos carnosus</name>
    <dbReference type="NCBI Taxonomy" id="1234261"/>
    <lineage>
        <taxon>Eukaryota</taxon>
        <taxon>Metazoa</taxon>
        <taxon>Spiralia</taxon>
        <taxon>Gnathifera</taxon>
        <taxon>Rotifera</taxon>
        <taxon>Eurotatoria</taxon>
        <taxon>Bdelloidea</taxon>
        <taxon>Philodinida</taxon>
        <taxon>Philodinidae</taxon>
        <taxon>Didymodactylos</taxon>
    </lineage>
</organism>
<dbReference type="Pfam" id="PF09511">
    <property type="entry name" value="RNA_lig_T4_1"/>
    <property type="match status" value="1"/>
</dbReference>
<reference evidence="3" key="1">
    <citation type="submission" date="2021-02" db="EMBL/GenBank/DDBJ databases">
        <authorList>
            <person name="Nowell W R."/>
        </authorList>
    </citation>
    <scope>NUCLEOTIDE SEQUENCE</scope>
</reference>
<dbReference type="Proteomes" id="UP000681722">
    <property type="component" value="Unassembled WGS sequence"/>
</dbReference>
<dbReference type="Proteomes" id="UP000663829">
    <property type="component" value="Unassembled WGS sequence"/>
</dbReference>
<dbReference type="EMBL" id="CAJNOQ010000327">
    <property type="protein sequence ID" value="CAF0788026.1"/>
    <property type="molecule type" value="Genomic_DNA"/>
</dbReference>
<evidence type="ECO:0000313" key="4">
    <source>
        <dbReference type="EMBL" id="CAF3572070.1"/>
    </source>
</evidence>
<dbReference type="Gene3D" id="1.10.3550.20">
    <property type="match status" value="1"/>
</dbReference>
<feature type="domain" description="T4 RNA ligase 1-like N-terminal" evidence="1">
    <location>
        <begin position="49"/>
        <end position="251"/>
    </location>
</feature>
<dbReference type="InterPro" id="IPR049042">
    <property type="entry name" value="T4_Rnl1_C"/>
</dbReference>
<sequence length="384" mass="44602">MSIYSDLMALIASDDGFYFKDFKLDTRTYRIFNYRLATWSSFKKANAIECRGIMFDITVPDQPQLVCLPPQKFFNYEEGDCNHTLGKFGDKMTKMDGSLISTFYHENKELRLKSKGSLTSSQAQAATKLFTGKFKDEVTKLVRNGYTVNMEYTSPTNRVVISYPDDQLTVLSIRCHSTTETFFGTKLRKFLESQNDKYDEILKHLVPYEGLHSLNLNHNIFLTDVRNEESGEGYVVEIIMDENNSYLVKVKNLRYLTLHTTKNNISNSRRLFESVINESSDDLKSMFSLDPDSIDIIVKMEEYVKPRYNHLIETVEQFYTENKDLSRKEYALKAQKSHSKYMGLLIALYLGKTNNYKEFAIRHSKDLFGINEQTQTTNNNNEDE</sequence>
<evidence type="ECO:0008006" key="6">
    <source>
        <dbReference type="Google" id="ProtNLM"/>
    </source>
</evidence>
<accession>A0A813RPW8</accession>
<dbReference type="OrthoDB" id="10022181at2759"/>
<comment type="caution">
    <text evidence="3">The sequence shown here is derived from an EMBL/GenBank/DDBJ whole genome shotgun (WGS) entry which is preliminary data.</text>
</comment>
<dbReference type="AlphaFoldDB" id="A0A813RPW8"/>
<feature type="domain" description="T4 RNA ligase 1 C-terminal" evidence="2">
    <location>
        <begin position="262"/>
        <end position="340"/>
    </location>
</feature>
<proteinExistence type="predicted"/>
<dbReference type="Pfam" id="PF20819">
    <property type="entry name" value="T4_Rnl1_C"/>
    <property type="match status" value="1"/>
</dbReference>